<evidence type="ECO:0000256" key="1">
    <source>
        <dbReference type="SAM" id="MobiDB-lite"/>
    </source>
</evidence>
<dbReference type="InterPro" id="IPR053143">
    <property type="entry name" value="Arylsulfate_ST"/>
</dbReference>
<reference evidence="4 5" key="1">
    <citation type="journal article" date="2014" name="BMC Genomics">
        <title>Genome sequencing of four Aureobasidium pullulans varieties: biotechnological potential, stress tolerance, and description of new species.</title>
        <authorList>
            <person name="Gostin Ar C."/>
            <person name="Ohm R.A."/>
            <person name="Kogej T."/>
            <person name="Sonjak S."/>
            <person name="Turk M."/>
            <person name="Zajc J."/>
            <person name="Zalar P."/>
            <person name="Grube M."/>
            <person name="Sun H."/>
            <person name="Han J."/>
            <person name="Sharma A."/>
            <person name="Chiniquy J."/>
            <person name="Ngan C.Y."/>
            <person name="Lipzen A."/>
            <person name="Barry K."/>
            <person name="Grigoriev I.V."/>
            <person name="Gunde-Cimerman N."/>
        </authorList>
    </citation>
    <scope>NUCLEOTIDE SEQUENCE [LARGE SCALE GENOMIC DNA]</scope>
    <source>
        <strain evidence="4 5">CBS 147.97</strain>
    </source>
</reference>
<feature type="chain" id="PRO_5001701844" description="Arylsulfotransferase" evidence="3">
    <location>
        <begin position="17"/>
        <end position="607"/>
    </location>
</feature>
<evidence type="ECO:0000256" key="2">
    <source>
        <dbReference type="SAM" id="Phobius"/>
    </source>
</evidence>
<dbReference type="InterPro" id="IPR039535">
    <property type="entry name" value="ASST-like"/>
</dbReference>
<evidence type="ECO:0000313" key="5">
    <source>
        <dbReference type="Proteomes" id="UP000027730"/>
    </source>
</evidence>
<dbReference type="InterPro" id="IPR011047">
    <property type="entry name" value="Quinoprotein_ADH-like_sf"/>
</dbReference>
<dbReference type="RefSeq" id="XP_013431138.1">
    <property type="nucleotide sequence ID" value="XM_013575684.1"/>
</dbReference>
<keyword evidence="5" id="KW-1185">Reference proteome</keyword>
<dbReference type="EMBL" id="KL584703">
    <property type="protein sequence ID" value="KEQ76484.1"/>
    <property type="molecule type" value="Genomic_DNA"/>
</dbReference>
<name>A0A074WY86_9PEZI</name>
<feature type="transmembrane region" description="Helical" evidence="2">
    <location>
        <begin position="575"/>
        <end position="595"/>
    </location>
</feature>
<accession>A0A074WY86</accession>
<evidence type="ECO:0000313" key="4">
    <source>
        <dbReference type="EMBL" id="KEQ76484.1"/>
    </source>
</evidence>
<organism evidence="4 5">
    <name type="scientific">Aureobasidium namibiae CBS 147.97</name>
    <dbReference type="NCBI Taxonomy" id="1043004"/>
    <lineage>
        <taxon>Eukaryota</taxon>
        <taxon>Fungi</taxon>
        <taxon>Dikarya</taxon>
        <taxon>Ascomycota</taxon>
        <taxon>Pezizomycotina</taxon>
        <taxon>Dothideomycetes</taxon>
        <taxon>Dothideomycetidae</taxon>
        <taxon>Dothideales</taxon>
        <taxon>Saccotheciaceae</taxon>
        <taxon>Aureobasidium</taxon>
    </lineage>
</organism>
<evidence type="ECO:0000256" key="3">
    <source>
        <dbReference type="SAM" id="SignalP"/>
    </source>
</evidence>
<proteinExistence type="predicted"/>
<sequence length="607" mass="68585">MHVFWLCILFTVRISAVTFFPSTDRDPHIRLQTLPQLRPPLLDVTIYDAERLSPGYLFLAPYSQLAAKKVTDSAEAYITGPFIYDHNGQLIWIGSTLFPGRDAYDFKAVMYKGETMLSFIISPNEFYPEYPEGMAVLINGRYELVNMTLPLFDTPEINIHEYRIIDNGASVLTLYSKPVLVNDTWIMDDGLAEIDLDSGATLFHWSSLEHIPLNASNFHLPKADSTSEKQAWDWFHANSIDKNAHGDYLLSSRHTSTIFKISGSDGSILWTLSGKSPDIDHSNGFNFSWQHDARYIYENQTTSIISFFDNAGVGIDEESKTTGNWSRAVVVEFNTFVRPMTTRILHSYDRPDHEISIARGNMQTLSNSNVFIGWATHGLISELTQDGSPVMEAKFRDPKMSTYRSYKFNFTGHPHFPPVTKSIVYGSSPKTANTFHYISWNGATDVHSWNLYGATKNSSESFSLLAKVEKTDFETMYMTKDYIAFVYVEAIDVDGRIMRASIAAASEVPQKWIGTFCTASSVCEIKSEETSQEEHESVGSDITGLRNPESDHLDSQLKYQPGSTSLTRVVEDKTLILGIGLLAVSAFVYLFLRLFRRRDGARYQHVE</sequence>
<feature type="compositionally biased region" description="Basic and acidic residues" evidence="1">
    <location>
        <begin position="528"/>
        <end position="538"/>
    </location>
</feature>
<dbReference type="GeneID" id="25414596"/>
<dbReference type="HOGENOM" id="CLU_018249_1_1_1"/>
<dbReference type="SUPFAM" id="SSF50998">
    <property type="entry name" value="Quinoprotein alcohol dehydrogenase-like"/>
    <property type="match status" value="1"/>
</dbReference>
<evidence type="ECO:0008006" key="6">
    <source>
        <dbReference type="Google" id="ProtNLM"/>
    </source>
</evidence>
<dbReference type="STRING" id="1043004.A0A074WY86"/>
<dbReference type="AlphaFoldDB" id="A0A074WY86"/>
<feature type="region of interest" description="Disordered" evidence="1">
    <location>
        <begin position="528"/>
        <end position="558"/>
    </location>
</feature>
<keyword evidence="3" id="KW-0732">Signal</keyword>
<dbReference type="PANTHER" id="PTHR35340">
    <property type="entry name" value="PQQ ENZYME REPEAT PROTEIN-RELATED"/>
    <property type="match status" value="1"/>
</dbReference>
<feature type="signal peptide" evidence="3">
    <location>
        <begin position="1"/>
        <end position="16"/>
    </location>
</feature>
<keyword evidence="2" id="KW-1133">Transmembrane helix</keyword>
<dbReference type="PANTHER" id="PTHR35340:SF8">
    <property type="entry name" value="ASST-DOMAIN-CONTAINING PROTEIN"/>
    <property type="match status" value="1"/>
</dbReference>
<protein>
    <recommendedName>
        <fullName evidence="6">Arylsulfotransferase</fullName>
    </recommendedName>
</protein>
<gene>
    <name evidence="4" type="ORF">M436DRAFT_69474</name>
</gene>
<keyword evidence="2" id="KW-0472">Membrane</keyword>
<dbReference type="Pfam" id="PF14269">
    <property type="entry name" value="Arylsulfotran_2"/>
    <property type="match status" value="1"/>
</dbReference>
<dbReference type="Proteomes" id="UP000027730">
    <property type="component" value="Unassembled WGS sequence"/>
</dbReference>
<keyword evidence="2" id="KW-0812">Transmembrane</keyword>
<dbReference type="OrthoDB" id="5427350at2759"/>